<dbReference type="EMBL" id="ML986485">
    <property type="protein sequence ID" value="KAF2279993.1"/>
    <property type="molecule type" value="Genomic_DNA"/>
</dbReference>
<feature type="compositionally biased region" description="Basic and acidic residues" evidence="10">
    <location>
        <begin position="466"/>
        <end position="478"/>
    </location>
</feature>
<keyword evidence="14" id="KW-1185">Reference proteome</keyword>
<evidence type="ECO:0000256" key="5">
    <source>
        <dbReference type="ARBA" id="ARBA00022946"/>
    </source>
</evidence>
<dbReference type="GO" id="GO:0005743">
    <property type="term" value="C:mitochondrial inner membrane"/>
    <property type="evidence" value="ECO:0007669"/>
    <property type="project" value="UniProtKB-SubCell"/>
</dbReference>
<evidence type="ECO:0000256" key="7">
    <source>
        <dbReference type="ARBA" id="ARBA00023128"/>
    </source>
</evidence>
<keyword evidence="3 9" id="KW-0812">Transmembrane</keyword>
<comment type="subcellular location">
    <subcellularLocation>
        <location evidence="9">Membrane</location>
        <topology evidence="9">Multi-pass membrane protein</topology>
    </subcellularLocation>
    <subcellularLocation>
        <location evidence="1">Mitochondrion inner membrane</location>
        <topology evidence="1">Multi-pass membrane protein</topology>
    </subcellularLocation>
</comment>
<evidence type="ECO:0000256" key="6">
    <source>
        <dbReference type="ARBA" id="ARBA00022989"/>
    </source>
</evidence>
<keyword evidence="7" id="KW-0496">Mitochondrion</keyword>
<dbReference type="RefSeq" id="XP_033657532.1">
    <property type="nucleotide sequence ID" value="XM_033792943.1"/>
</dbReference>
<evidence type="ECO:0000256" key="11">
    <source>
        <dbReference type="SAM" id="Phobius"/>
    </source>
</evidence>
<name>A0A6A6JV70_WESOR</name>
<dbReference type="PANTHER" id="PTHR12428">
    <property type="entry name" value="OXA1"/>
    <property type="match status" value="1"/>
</dbReference>
<evidence type="ECO:0000256" key="10">
    <source>
        <dbReference type="SAM" id="MobiDB-lite"/>
    </source>
</evidence>
<dbReference type="CDD" id="cd20069">
    <property type="entry name" value="5TM_Oxa1-like"/>
    <property type="match status" value="1"/>
</dbReference>
<organism evidence="13 14">
    <name type="scientific">Westerdykella ornata</name>
    <dbReference type="NCBI Taxonomy" id="318751"/>
    <lineage>
        <taxon>Eukaryota</taxon>
        <taxon>Fungi</taxon>
        <taxon>Dikarya</taxon>
        <taxon>Ascomycota</taxon>
        <taxon>Pezizomycotina</taxon>
        <taxon>Dothideomycetes</taxon>
        <taxon>Pleosporomycetidae</taxon>
        <taxon>Pleosporales</taxon>
        <taxon>Sporormiaceae</taxon>
        <taxon>Westerdykella</taxon>
    </lineage>
</organism>
<feature type="region of interest" description="Disordered" evidence="10">
    <location>
        <begin position="526"/>
        <end position="555"/>
    </location>
</feature>
<dbReference type="AlphaFoldDB" id="A0A6A6JV70"/>
<feature type="transmembrane region" description="Helical" evidence="11">
    <location>
        <begin position="186"/>
        <end position="205"/>
    </location>
</feature>
<dbReference type="InterPro" id="IPR028055">
    <property type="entry name" value="YidC/Oxa/ALB_C"/>
</dbReference>
<feature type="compositionally biased region" description="Polar residues" evidence="10">
    <location>
        <begin position="111"/>
        <end position="131"/>
    </location>
</feature>
<evidence type="ECO:0000256" key="1">
    <source>
        <dbReference type="ARBA" id="ARBA00004448"/>
    </source>
</evidence>
<dbReference type="GeneID" id="54546118"/>
<keyword evidence="8 11" id="KW-0472">Membrane</keyword>
<feature type="region of interest" description="Disordered" evidence="10">
    <location>
        <begin position="466"/>
        <end position="486"/>
    </location>
</feature>
<accession>A0A6A6JV70</accession>
<evidence type="ECO:0000259" key="12">
    <source>
        <dbReference type="Pfam" id="PF02096"/>
    </source>
</evidence>
<dbReference type="GO" id="GO:0032979">
    <property type="term" value="P:protein insertion into mitochondrial inner membrane from matrix"/>
    <property type="evidence" value="ECO:0007669"/>
    <property type="project" value="TreeGrafter"/>
</dbReference>
<feature type="domain" description="Membrane insertase YidC/Oxa/ALB C-terminal" evidence="12">
    <location>
        <begin position="194"/>
        <end position="391"/>
    </location>
</feature>
<feature type="transmembrane region" description="Helical" evidence="11">
    <location>
        <begin position="271"/>
        <end position="292"/>
    </location>
</feature>
<evidence type="ECO:0000256" key="8">
    <source>
        <dbReference type="ARBA" id="ARBA00023136"/>
    </source>
</evidence>
<evidence type="ECO:0000313" key="14">
    <source>
        <dbReference type="Proteomes" id="UP000800097"/>
    </source>
</evidence>
<dbReference type="GO" id="GO:0032977">
    <property type="term" value="F:membrane insertase activity"/>
    <property type="evidence" value="ECO:0007669"/>
    <property type="project" value="InterPro"/>
</dbReference>
<keyword evidence="5" id="KW-0809">Transit peptide</keyword>
<feature type="region of interest" description="Disordered" evidence="10">
    <location>
        <begin position="73"/>
        <end position="133"/>
    </location>
</feature>
<evidence type="ECO:0000256" key="9">
    <source>
        <dbReference type="RuleBase" id="RU003945"/>
    </source>
</evidence>
<evidence type="ECO:0000256" key="2">
    <source>
        <dbReference type="ARBA" id="ARBA00009877"/>
    </source>
</evidence>
<dbReference type="InterPro" id="IPR001708">
    <property type="entry name" value="YidC/ALB3/OXA1/COX18"/>
</dbReference>
<protein>
    <recommendedName>
        <fullName evidence="12">Membrane insertase YidC/Oxa/ALB C-terminal domain-containing protein</fullName>
    </recommendedName>
</protein>
<sequence>MIPSRGLQPVRRAQLAASASLLVRAGTARQFSSAHRRATLSTASSLSRRIQRRRLDACTVRYASWYAPWTWGRSSTPAPETEASPIETKADSEPLAAQQNLSDPAVAASTPELTATTSAQEASGQTVSAATDASRGSVEEYLDNALEFKWVDDAAATVTKYGDLKAMGLDYGWGPTAMVEWMMEHLYLGAGLGWGASIIALTLIIRTTMFKLQMNSSDAMARLAAITPVMRKLNAEMTAAKAGGKMDEMQVVRRKMTRVYKVIGANPAKSFLPLGFQAVIGFGAFRCLRGMSNLPVPDMTQAGFLWFQDLTVSDPYMIIPVVAGGIMYVSMKMGGEAGPQSDQSMGTEGMRTIVKVGIPVMMTIVGMFQPAAVQLYLLCTSTTSSIAAYLLRNASFRQRFNLAPLPTKEAQEFWNQVADGKYTVEEALRMTAEKGKLLEAGPVANKAPTLKYEAPRLRLKGELPAHIRPPAPKEKEVYDDRDEDFDNPPERIMDRLDWFGRNYKPSFVWKRAKKWMRTAFRSGDVQAQLARRKKEEAKKKAEEYELRRRARLRGQ</sequence>
<dbReference type="NCBIfam" id="TIGR03592">
    <property type="entry name" value="yidC_oxa1_cterm"/>
    <property type="match status" value="1"/>
</dbReference>
<dbReference type="Proteomes" id="UP000800097">
    <property type="component" value="Unassembled WGS sequence"/>
</dbReference>
<evidence type="ECO:0000256" key="3">
    <source>
        <dbReference type="ARBA" id="ARBA00022692"/>
    </source>
</evidence>
<keyword evidence="4" id="KW-0999">Mitochondrion inner membrane</keyword>
<proteinExistence type="inferred from homology"/>
<dbReference type="OrthoDB" id="2148490at2759"/>
<evidence type="ECO:0000256" key="4">
    <source>
        <dbReference type="ARBA" id="ARBA00022792"/>
    </source>
</evidence>
<keyword evidence="6 11" id="KW-1133">Transmembrane helix</keyword>
<evidence type="ECO:0000313" key="13">
    <source>
        <dbReference type="EMBL" id="KAF2279993.1"/>
    </source>
</evidence>
<gene>
    <name evidence="13" type="ORF">EI97DRAFT_107490</name>
</gene>
<feature type="compositionally biased region" description="Basic and acidic residues" evidence="10">
    <location>
        <begin position="533"/>
        <end position="547"/>
    </location>
</feature>
<comment type="similarity">
    <text evidence="2 9">Belongs to the OXA1/ALB3/YidC family.</text>
</comment>
<dbReference type="Pfam" id="PF02096">
    <property type="entry name" value="60KD_IMP"/>
    <property type="match status" value="1"/>
</dbReference>
<reference evidence="13" key="1">
    <citation type="journal article" date="2020" name="Stud. Mycol.">
        <title>101 Dothideomycetes genomes: a test case for predicting lifestyles and emergence of pathogens.</title>
        <authorList>
            <person name="Haridas S."/>
            <person name="Albert R."/>
            <person name="Binder M."/>
            <person name="Bloem J."/>
            <person name="Labutti K."/>
            <person name="Salamov A."/>
            <person name="Andreopoulos B."/>
            <person name="Baker S."/>
            <person name="Barry K."/>
            <person name="Bills G."/>
            <person name="Bluhm B."/>
            <person name="Cannon C."/>
            <person name="Castanera R."/>
            <person name="Culley D."/>
            <person name="Daum C."/>
            <person name="Ezra D."/>
            <person name="Gonzalez J."/>
            <person name="Henrissat B."/>
            <person name="Kuo A."/>
            <person name="Liang C."/>
            <person name="Lipzen A."/>
            <person name="Lutzoni F."/>
            <person name="Magnuson J."/>
            <person name="Mondo S."/>
            <person name="Nolan M."/>
            <person name="Ohm R."/>
            <person name="Pangilinan J."/>
            <person name="Park H.-J."/>
            <person name="Ramirez L."/>
            <person name="Alfaro M."/>
            <person name="Sun H."/>
            <person name="Tritt A."/>
            <person name="Yoshinaga Y."/>
            <person name="Zwiers L.-H."/>
            <person name="Turgeon B."/>
            <person name="Goodwin S."/>
            <person name="Spatafora J."/>
            <person name="Crous P."/>
            <person name="Grigoriev I."/>
        </authorList>
    </citation>
    <scope>NUCLEOTIDE SEQUENCE</scope>
    <source>
        <strain evidence="13">CBS 379.55</strain>
    </source>
</reference>
<dbReference type="PANTHER" id="PTHR12428:SF66">
    <property type="entry name" value="MITOCHONDRIAL INNER MEMBRANE PROTEIN OXA1L"/>
    <property type="match status" value="1"/>
</dbReference>